<dbReference type="Proteomes" id="UP000680038">
    <property type="component" value="Unassembled WGS sequence"/>
</dbReference>
<evidence type="ECO:0000259" key="1">
    <source>
        <dbReference type="PROSITE" id="PS51664"/>
    </source>
</evidence>
<evidence type="ECO:0000313" key="2">
    <source>
        <dbReference type="EMBL" id="CAG5006879.1"/>
    </source>
</evidence>
<dbReference type="Gene3D" id="3.30.40.250">
    <property type="match status" value="1"/>
</dbReference>
<dbReference type="PROSITE" id="PS51664">
    <property type="entry name" value="YCAO"/>
    <property type="match status" value="1"/>
</dbReference>
<proteinExistence type="predicted"/>
<dbReference type="PANTHER" id="PTHR37809:SF1">
    <property type="entry name" value="RIBOSOMAL PROTEIN S12 METHYLTHIOTRANSFERASE ACCESSORY FACTOR YCAO"/>
    <property type="match status" value="1"/>
</dbReference>
<dbReference type="EMBL" id="CAJRAF010000002">
    <property type="protein sequence ID" value="CAG5006879.1"/>
    <property type="molecule type" value="Genomic_DNA"/>
</dbReference>
<keyword evidence="3" id="KW-1185">Reference proteome</keyword>
<dbReference type="Gene3D" id="3.30.160.660">
    <property type="match status" value="1"/>
</dbReference>
<dbReference type="PANTHER" id="PTHR37809">
    <property type="entry name" value="RIBOSOMAL PROTEIN S12 METHYLTHIOTRANSFERASE ACCESSORY FACTOR YCAO"/>
    <property type="match status" value="1"/>
</dbReference>
<dbReference type="Pfam" id="PF02624">
    <property type="entry name" value="YcaO"/>
    <property type="match status" value="1"/>
</dbReference>
<reference evidence="2" key="1">
    <citation type="submission" date="2021-04" db="EMBL/GenBank/DDBJ databases">
        <authorList>
            <person name="Rodrigo-Torres L."/>
            <person name="Arahal R. D."/>
            <person name="Lucena T."/>
        </authorList>
    </citation>
    <scope>NUCLEOTIDE SEQUENCE</scope>
    <source>
        <strain evidence="2">CECT 9275</strain>
    </source>
</reference>
<feature type="domain" description="YcaO" evidence="1">
    <location>
        <begin position="321"/>
        <end position="670"/>
    </location>
</feature>
<organism evidence="2 3">
    <name type="scientific">Dyadobacter helix</name>
    <dbReference type="NCBI Taxonomy" id="2822344"/>
    <lineage>
        <taxon>Bacteria</taxon>
        <taxon>Pseudomonadati</taxon>
        <taxon>Bacteroidota</taxon>
        <taxon>Cytophagia</taxon>
        <taxon>Cytophagales</taxon>
        <taxon>Spirosomataceae</taxon>
        <taxon>Dyadobacter</taxon>
    </lineage>
</organism>
<name>A0A916NCU8_9BACT</name>
<dbReference type="InterPro" id="IPR003776">
    <property type="entry name" value="YcaO-like_dom"/>
</dbReference>
<protein>
    <recommendedName>
        <fullName evidence="1">YcaO domain-containing protein</fullName>
    </recommendedName>
</protein>
<gene>
    <name evidence="2" type="ORF">DYBT9275_03915</name>
</gene>
<evidence type="ECO:0000313" key="3">
    <source>
        <dbReference type="Proteomes" id="UP000680038"/>
    </source>
</evidence>
<accession>A0A916NCU8</accession>
<dbReference type="Gene3D" id="3.30.1330.230">
    <property type="match status" value="1"/>
</dbReference>
<sequence length="670" mass="76231">MGPLLKMVWNSSFHLLGFDEKSIVLLLNGSVPKIFSSPVQYAILREFFGQKEVDLDLLREVYKDVYSLHEILEAFFGLSQEKVLLPGAILKIAIASPEWPRLYHDIGELGLRAILIDNQLPDLTIFIVSDLRVLTHAHLLEIKSNRFVCLWIFGSELKLSPVFDKADSASFFSFLNRMKRAFFGQILTFNHHLSPTDVPDVSPLTLLLEHLPEFISSHEASRTLLIFDYKKLDIKRIPIHESVFSSYPTERYDLLDEHGKPADVISVFNKLSFHCETFTGLIDILKSEQTPLGGWVSSGGFIYRSNKVSTETFLSRTRASGNGLTREESEAKAFCETLERYSQGFREYEDGYIIDTYKNLGNEAIHPNDILLFSPDQYRLKMARNQMNVPLLPFDENMPISWSDIHDISGTVSRKIPTFLLYLGIPPEDTSSERFFKWITNGTAAGPTPEMARLHALYELIERDAYAIWWYNRLSARGIDLGCLSHLSIVASALEAHTRLGKNVYLFDITQDICIPTVAVISDYIPGTYFLSCGSNISFEKACESAFCELNQLYLHHLNKKSRLNTGQMADIAATLASHLPQTPVWPMEKPDLSVTAELHLLETEIRKRGLDIYYKDLSRNDVWLPVVKAIVPGMRDMDTRFAAGRLYTTVSDRHGYLPSENSLRNFTIF</sequence>
<comment type="caution">
    <text evidence="2">The sequence shown here is derived from an EMBL/GenBank/DDBJ whole genome shotgun (WGS) entry which is preliminary data.</text>
</comment>
<dbReference type="AlphaFoldDB" id="A0A916NCU8"/>